<feature type="transmembrane region" description="Helical" evidence="2">
    <location>
        <begin position="135"/>
        <end position="155"/>
    </location>
</feature>
<name>A0A3R8B6D3_TOXGO</name>
<dbReference type="AlphaFoldDB" id="A0A3R8B6D3"/>
<keyword evidence="2" id="KW-0472">Membrane</keyword>
<evidence type="ECO:0000256" key="1">
    <source>
        <dbReference type="SAM" id="MobiDB-lite"/>
    </source>
</evidence>
<dbReference type="EMBL" id="AHIV02000895">
    <property type="protein sequence ID" value="RQX72176.1"/>
    <property type="molecule type" value="Genomic_DNA"/>
</dbReference>
<proteinExistence type="predicted"/>
<feature type="region of interest" description="Disordered" evidence="1">
    <location>
        <begin position="434"/>
        <end position="458"/>
    </location>
</feature>
<dbReference type="Proteomes" id="UP000284452">
    <property type="component" value="Unassembled WGS sequence"/>
</dbReference>
<evidence type="ECO:0000313" key="3">
    <source>
        <dbReference type="EMBL" id="RQX72176.1"/>
    </source>
</evidence>
<evidence type="ECO:0000313" key="4">
    <source>
        <dbReference type="Proteomes" id="UP000284452"/>
    </source>
</evidence>
<dbReference type="VEuPathDB" id="ToxoDB:TGCAST_248860"/>
<keyword evidence="2" id="KW-1133">Transmembrane helix</keyword>
<protein>
    <submittedName>
        <fullName evidence="3">Putative transmembrane protein</fullName>
    </submittedName>
</protein>
<keyword evidence="2 3" id="KW-0812">Transmembrane</keyword>
<organism evidence="3 4">
    <name type="scientific">Toxoplasma gondii CAST</name>
    <dbReference type="NCBI Taxonomy" id="943122"/>
    <lineage>
        <taxon>Eukaryota</taxon>
        <taxon>Sar</taxon>
        <taxon>Alveolata</taxon>
        <taxon>Apicomplexa</taxon>
        <taxon>Conoidasida</taxon>
        <taxon>Coccidia</taxon>
        <taxon>Eucoccidiorida</taxon>
        <taxon>Eimeriorina</taxon>
        <taxon>Sarcocystidae</taxon>
        <taxon>Toxoplasma</taxon>
    </lineage>
</organism>
<accession>A0A3R8B6D3</accession>
<reference evidence="3 4" key="1">
    <citation type="submission" date="2017-10" db="EMBL/GenBank/DDBJ databases">
        <authorList>
            <person name="Sibley D."/>
            <person name="Venepally P."/>
            <person name="Karamycheva S."/>
            <person name="Hadjithomas M."/>
            <person name="Khan A."/>
            <person name="Brunk B."/>
            <person name="Roos D."/>
            <person name="Caler E."/>
            <person name="Lorenzi H."/>
        </authorList>
    </citation>
    <scope>NUCLEOTIDE SEQUENCE [LARGE SCALE GENOMIC DNA]</scope>
    <source>
        <strain evidence="3 4">CAST</strain>
    </source>
</reference>
<sequence length="458" mass="50203">MSLALSSSMQALQETTAYAFFSGFAHKQISFRCREKMGENCLHDPPDMSAALQSRSFRSSPTHASSPPRSASSSPPCLSPSRSSSTGDVMQVWRPSVSASFPLARPSSRLRPTHHGFFSAFSFSLVCRRRRRRSAGFLLCLAFLFLPSLSALARIPRPSPAFLSRPAFPLLSPSSSFVFGPSEAFLDSGVYTPWHTVAGQHSWPPQRGDSTSPPPRVPLSSRLSLFSALALEPSFFSPFVALPSPSLSSFASSSSLCSSSAPCSSFPCSSLPFRTSSSSSLSPSSSFSRGCSFRCELPPPGVSLSSDLLSRDGACSSRERTSSGGDTTLRAFTIFVNPDTAPKNKDAIANTYSRMCVAEGHVRRIRENQRRVKRVTRGEGGSFLVLKRRRQLYWARRHAREVEKKVDWAAVAQLRCGQLKRLMEALDSNAALEARRQREAHKQRGDATADSEDRRTER</sequence>
<comment type="caution">
    <text evidence="3">The sequence shown here is derived from an EMBL/GenBank/DDBJ whole genome shotgun (WGS) entry which is preliminary data.</text>
</comment>
<feature type="compositionally biased region" description="Low complexity" evidence="1">
    <location>
        <begin position="58"/>
        <end position="85"/>
    </location>
</feature>
<feature type="region of interest" description="Disordered" evidence="1">
    <location>
        <begin position="52"/>
        <end position="88"/>
    </location>
</feature>
<evidence type="ECO:0000256" key="2">
    <source>
        <dbReference type="SAM" id="Phobius"/>
    </source>
</evidence>
<gene>
    <name evidence="3" type="ORF">TGCAST_248860</name>
</gene>